<evidence type="ECO:0000256" key="1">
    <source>
        <dbReference type="SAM" id="MobiDB-lite"/>
    </source>
</evidence>
<proteinExistence type="predicted"/>
<feature type="compositionally biased region" description="Basic and acidic residues" evidence="1">
    <location>
        <begin position="1"/>
        <end position="14"/>
    </location>
</feature>
<dbReference type="Proteomes" id="UP000515163">
    <property type="component" value="Unplaced"/>
</dbReference>
<reference evidence="3" key="1">
    <citation type="submission" date="2025-08" db="UniProtKB">
        <authorList>
            <consortium name="RefSeq"/>
        </authorList>
    </citation>
    <scope>IDENTIFICATION</scope>
    <source>
        <tissue evidence="3">Tentacle</tissue>
    </source>
</reference>
<dbReference type="InParanoid" id="A0A6P8INP0"/>
<organism evidence="2 3">
    <name type="scientific">Actinia tenebrosa</name>
    <name type="common">Australian red waratah sea anemone</name>
    <dbReference type="NCBI Taxonomy" id="6105"/>
    <lineage>
        <taxon>Eukaryota</taxon>
        <taxon>Metazoa</taxon>
        <taxon>Cnidaria</taxon>
        <taxon>Anthozoa</taxon>
        <taxon>Hexacorallia</taxon>
        <taxon>Actiniaria</taxon>
        <taxon>Actiniidae</taxon>
        <taxon>Actinia</taxon>
    </lineage>
</organism>
<keyword evidence="2" id="KW-1185">Reference proteome</keyword>
<accession>A0A6P8INP0</accession>
<feature type="compositionally biased region" description="Basic and acidic residues" evidence="1">
    <location>
        <begin position="87"/>
        <end position="109"/>
    </location>
</feature>
<dbReference type="RefSeq" id="XP_031568120.1">
    <property type="nucleotide sequence ID" value="XM_031712260.1"/>
</dbReference>
<dbReference type="OrthoDB" id="5990328at2759"/>
<feature type="region of interest" description="Disordered" evidence="1">
    <location>
        <begin position="1"/>
        <end position="153"/>
    </location>
</feature>
<feature type="compositionally biased region" description="Basic and acidic residues" evidence="1">
    <location>
        <begin position="118"/>
        <end position="132"/>
    </location>
</feature>
<protein>
    <submittedName>
        <fullName evidence="3">Uncharacterized protein LOC116302861</fullName>
    </submittedName>
</protein>
<name>A0A6P8INP0_ACTTE</name>
<dbReference type="KEGG" id="aten:116302861"/>
<dbReference type="GeneID" id="116302861"/>
<evidence type="ECO:0000313" key="3">
    <source>
        <dbReference type="RefSeq" id="XP_031568120.1"/>
    </source>
</evidence>
<dbReference type="AlphaFoldDB" id="A0A6P8INP0"/>
<gene>
    <name evidence="3" type="primary">LOC116302861</name>
</gene>
<feature type="compositionally biased region" description="Basic and acidic residues" evidence="1">
    <location>
        <begin position="42"/>
        <end position="56"/>
    </location>
</feature>
<evidence type="ECO:0000313" key="2">
    <source>
        <dbReference type="Proteomes" id="UP000515163"/>
    </source>
</evidence>
<sequence>MVRDLNREILKEIGAEPSKFSWNEQKMQRKPPAKRSYPETNTKQKEMAQKPKELPSSKEVLLQSRDSRKARPQTRSVTSGKKKKKNRSEGEQRVEVEERRAKLREQTRERVKRYREKKRQELIGNNHEDLKESSVTIPNPPAPVPSSTEKGFHNRMAKTRALKVIRNTLPGSPKKKAEILESLISSPRTRKILSEKEIVKTPEERKEDSALKALAADISEGIKQIKKSGSKDNRAALSAVKNLSFGRNVVKSRTQSSVSKLFNLGRGSISKAAKEREKQLHSLNRHDVQTQHK</sequence>
<feature type="region of interest" description="Disordered" evidence="1">
    <location>
        <begin position="272"/>
        <end position="293"/>
    </location>
</feature>